<accession>A0A5P9QE28</accession>
<keyword evidence="4" id="KW-0804">Transcription</keyword>
<dbReference type="GO" id="GO:0006352">
    <property type="term" value="P:DNA-templated transcription initiation"/>
    <property type="evidence" value="ECO:0007669"/>
    <property type="project" value="InterPro"/>
</dbReference>
<dbReference type="KEGG" id="lxl:KDY119_03037"/>
<dbReference type="Gene3D" id="1.10.10.10">
    <property type="entry name" value="Winged helix-like DNA-binding domain superfamily/Winged helix DNA-binding domain"/>
    <property type="match status" value="1"/>
</dbReference>
<evidence type="ECO:0000259" key="7">
    <source>
        <dbReference type="Pfam" id="PF13490"/>
    </source>
</evidence>
<evidence type="ECO:0000313" key="9">
    <source>
        <dbReference type="Proteomes" id="UP000326702"/>
    </source>
</evidence>
<dbReference type="AlphaFoldDB" id="A0A5P9QE28"/>
<name>A0A5P9QE28_9MICO</name>
<dbReference type="InterPro" id="IPR041916">
    <property type="entry name" value="Anti_sigma_zinc_sf"/>
</dbReference>
<dbReference type="Proteomes" id="UP000326702">
    <property type="component" value="Chromosome"/>
</dbReference>
<evidence type="ECO:0000256" key="4">
    <source>
        <dbReference type="ARBA" id="ARBA00023163"/>
    </source>
</evidence>
<dbReference type="InterPro" id="IPR027383">
    <property type="entry name" value="Znf_put"/>
</dbReference>
<evidence type="ECO:0000313" key="8">
    <source>
        <dbReference type="EMBL" id="QFU99506.1"/>
    </source>
</evidence>
<reference evidence="8 9" key="1">
    <citation type="submission" date="2019-10" db="EMBL/GenBank/DDBJ databases">
        <title>Genome sequence of Luteimicrobium xylanilyticum HY-24.</title>
        <authorList>
            <person name="Kim D.Y."/>
            <person name="Park H.-Y."/>
        </authorList>
    </citation>
    <scope>NUCLEOTIDE SEQUENCE [LARGE SCALE GENOMIC DNA]</scope>
    <source>
        <strain evidence="8 9">HY-24</strain>
    </source>
</reference>
<dbReference type="SUPFAM" id="SSF88659">
    <property type="entry name" value="Sigma3 and sigma4 domains of RNA polymerase sigma factors"/>
    <property type="match status" value="1"/>
</dbReference>
<feature type="domain" description="RNA polymerase sigma factor 70 region 4 type 2" evidence="6">
    <location>
        <begin position="104"/>
        <end position="155"/>
    </location>
</feature>
<dbReference type="OrthoDB" id="5146719at2"/>
<evidence type="ECO:0000259" key="6">
    <source>
        <dbReference type="Pfam" id="PF08281"/>
    </source>
</evidence>
<dbReference type="Gene3D" id="1.10.10.1320">
    <property type="entry name" value="Anti-sigma factor, zinc-finger domain"/>
    <property type="match status" value="1"/>
</dbReference>
<dbReference type="RefSeq" id="WP_153022493.1">
    <property type="nucleotide sequence ID" value="NZ_BAABIH010000008.1"/>
</dbReference>
<feature type="region of interest" description="Disordered" evidence="5">
    <location>
        <begin position="300"/>
        <end position="437"/>
    </location>
</feature>
<keyword evidence="9" id="KW-1185">Reference proteome</keyword>
<sequence length="513" mass="52400">MEDTSDWAQHRPRVVAAVASAVRGVDPEEAASRALVKMLRLADDGVTFDAPLAYWRRAAVNEGYSLAREASRARPVEDEVLTELAPAVPDVAALETERQADVDMLRRALDGLTGADRDLLWSRHVDERSVTAIAEELDVRPHAVTVRLRRAEERLAEGFAAAHAALTDEAGCRAARAGMHGYLKGRLSARRRRELEQHVDGCAACTRAFIDVREVSWGLKAIAPWLGAGALKGAAALAGTAGGTAAVGGSRWGRATTTVAVAGGVLVVAAGLASAMVLRPDGDPGPASSTATTVVDAAGGDRFGAAGSAPDEPGSLPAASPTSSATAPGSVPSEGPSDTAPDEGLVPGSTAASRGDDSGRASSASDPEPSRRPTGTSTPTSHPTTPTTTTPATTRPTAPASSPTAPAGPGSTSGPTAPAPTPTPTPDPTPSAEPTAQSFTTRLPVHDLSFALYRVAASDGVTITGVRGSGSAASVLPWVHGRWYVQVWWAGSADVVTVTFTGPAGSTVWLRPA</sequence>
<dbReference type="Pfam" id="PF13490">
    <property type="entry name" value="zf-HC2"/>
    <property type="match status" value="1"/>
</dbReference>
<feature type="compositionally biased region" description="Pro residues" evidence="5">
    <location>
        <begin position="417"/>
        <end position="431"/>
    </location>
</feature>
<comment type="similarity">
    <text evidence="1">Belongs to the sigma-70 factor family. ECF subfamily.</text>
</comment>
<evidence type="ECO:0000256" key="3">
    <source>
        <dbReference type="ARBA" id="ARBA00023082"/>
    </source>
</evidence>
<feature type="compositionally biased region" description="Low complexity" evidence="5">
    <location>
        <begin position="300"/>
        <end position="333"/>
    </location>
</feature>
<organism evidence="8 9">
    <name type="scientific">Luteimicrobium xylanilyticum</name>
    <dbReference type="NCBI Taxonomy" id="1133546"/>
    <lineage>
        <taxon>Bacteria</taxon>
        <taxon>Bacillati</taxon>
        <taxon>Actinomycetota</taxon>
        <taxon>Actinomycetes</taxon>
        <taxon>Micrococcales</taxon>
        <taxon>Luteimicrobium</taxon>
    </lineage>
</organism>
<feature type="compositionally biased region" description="Low complexity" evidence="5">
    <location>
        <begin position="360"/>
        <end position="416"/>
    </location>
</feature>
<proteinExistence type="inferred from homology"/>
<evidence type="ECO:0000256" key="5">
    <source>
        <dbReference type="SAM" id="MobiDB-lite"/>
    </source>
</evidence>
<keyword evidence="2" id="KW-0805">Transcription regulation</keyword>
<evidence type="ECO:0000256" key="2">
    <source>
        <dbReference type="ARBA" id="ARBA00023015"/>
    </source>
</evidence>
<protein>
    <submittedName>
        <fullName evidence="8">Glycoprotein gp2</fullName>
    </submittedName>
</protein>
<feature type="domain" description="Putative zinc-finger" evidence="7">
    <location>
        <begin position="172"/>
        <end position="205"/>
    </location>
</feature>
<dbReference type="InterPro" id="IPR036388">
    <property type="entry name" value="WH-like_DNA-bd_sf"/>
</dbReference>
<dbReference type="EMBL" id="CP045529">
    <property type="protein sequence ID" value="QFU99506.1"/>
    <property type="molecule type" value="Genomic_DNA"/>
</dbReference>
<evidence type="ECO:0000256" key="1">
    <source>
        <dbReference type="ARBA" id="ARBA00010641"/>
    </source>
</evidence>
<keyword evidence="3" id="KW-0731">Sigma factor</keyword>
<gene>
    <name evidence="8" type="ORF">KDY119_03037</name>
</gene>
<dbReference type="InterPro" id="IPR013249">
    <property type="entry name" value="RNA_pol_sigma70_r4_t2"/>
</dbReference>
<dbReference type="GO" id="GO:0003677">
    <property type="term" value="F:DNA binding"/>
    <property type="evidence" value="ECO:0007669"/>
    <property type="project" value="InterPro"/>
</dbReference>
<dbReference type="GO" id="GO:0016987">
    <property type="term" value="F:sigma factor activity"/>
    <property type="evidence" value="ECO:0007669"/>
    <property type="project" value="UniProtKB-KW"/>
</dbReference>
<dbReference type="Pfam" id="PF08281">
    <property type="entry name" value="Sigma70_r4_2"/>
    <property type="match status" value="1"/>
</dbReference>
<dbReference type="InterPro" id="IPR013324">
    <property type="entry name" value="RNA_pol_sigma_r3/r4-like"/>
</dbReference>